<accession>A0AAV1K2F7</accession>
<name>A0AAV1K2F7_9NEOP</name>
<reference evidence="1 2" key="1">
    <citation type="submission" date="2023-11" db="EMBL/GenBank/DDBJ databases">
        <authorList>
            <person name="Okamura Y."/>
        </authorList>
    </citation>
    <scope>NUCLEOTIDE SEQUENCE [LARGE SCALE GENOMIC DNA]</scope>
</reference>
<comment type="caution">
    <text evidence="1">The sequence shown here is derived from an EMBL/GenBank/DDBJ whole genome shotgun (WGS) entry which is preliminary data.</text>
</comment>
<evidence type="ECO:0008006" key="3">
    <source>
        <dbReference type="Google" id="ProtNLM"/>
    </source>
</evidence>
<gene>
    <name evidence="1" type="ORF">LNINA_LOCUS13895</name>
</gene>
<dbReference type="EMBL" id="CAVLEF010000280">
    <property type="protein sequence ID" value="CAK1555056.1"/>
    <property type="molecule type" value="Genomic_DNA"/>
</dbReference>
<sequence>MEGDSTAVIVSNSSDQIEIERVPIVESRVCPLCSSEIKLFFINFNEKLLMCENTECEFPFGYQHLQFVQVNTDNEMRSIRVCHNFSSPSTVSAVSMSDVDRLYRACDTEDNMSDNSSVICTSIPSTSTKQTDTLKDMAPLKNIHSELVRIKSQMKIKSLTDKNLIRNLYKLQDGSGIQLLKPEELVTLKMSEVSSRPEVKIDIDKDENDISVIKIALARTEIPQDGK</sequence>
<keyword evidence="2" id="KW-1185">Reference proteome</keyword>
<organism evidence="1 2">
    <name type="scientific">Leptosia nina</name>
    <dbReference type="NCBI Taxonomy" id="320188"/>
    <lineage>
        <taxon>Eukaryota</taxon>
        <taxon>Metazoa</taxon>
        <taxon>Ecdysozoa</taxon>
        <taxon>Arthropoda</taxon>
        <taxon>Hexapoda</taxon>
        <taxon>Insecta</taxon>
        <taxon>Pterygota</taxon>
        <taxon>Neoptera</taxon>
        <taxon>Endopterygota</taxon>
        <taxon>Lepidoptera</taxon>
        <taxon>Glossata</taxon>
        <taxon>Ditrysia</taxon>
        <taxon>Papilionoidea</taxon>
        <taxon>Pieridae</taxon>
        <taxon>Pierinae</taxon>
        <taxon>Leptosia</taxon>
    </lineage>
</organism>
<dbReference type="Proteomes" id="UP001497472">
    <property type="component" value="Unassembled WGS sequence"/>
</dbReference>
<evidence type="ECO:0000313" key="1">
    <source>
        <dbReference type="EMBL" id="CAK1555056.1"/>
    </source>
</evidence>
<proteinExistence type="predicted"/>
<protein>
    <recommendedName>
        <fullName evidence="3">Zinc finger protein</fullName>
    </recommendedName>
</protein>
<dbReference type="AlphaFoldDB" id="A0AAV1K2F7"/>
<evidence type="ECO:0000313" key="2">
    <source>
        <dbReference type="Proteomes" id="UP001497472"/>
    </source>
</evidence>